<keyword evidence="2" id="KW-1185">Reference proteome</keyword>
<reference evidence="1" key="1">
    <citation type="submission" date="2023-03" db="EMBL/GenBank/DDBJ databases">
        <title>Massive genome expansion in bonnet fungi (Mycena s.s.) driven by repeated elements and novel gene families across ecological guilds.</title>
        <authorList>
            <consortium name="Lawrence Berkeley National Laboratory"/>
            <person name="Harder C.B."/>
            <person name="Miyauchi S."/>
            <person name="Viragh M."/>
            <person name="Kuo A."/>
            <person name="Thoen E."/>
            <person name="Andreopoulos B."/>
            <person name="Lu D."/>
            <person name="Skrede I."/>
            <person name="Drula E."/>
            <person name="Henrissat B."/>
            <person name="Morin E."/>
            <person name="Kohler A."/>
            <person name="Barry K."/>
            <person name="LaButti K."/>
            <person name="Morin E."/>
            <person name="Salamov A."/>
            <person name="Lipzen A."/>
            <person name="Mereny Z."/>
            <person name="Hegedus B."/>
            <person name="Baldrian P."/>
            <person name="Stursova M."/>
            <person name="Weitz H."/>
            <person name="Taylor A."/>
            <person name="Grigoriev I.V."/>
            <person name="Nagy L.G."/>
            <person name="Martin F."/>
            <person name="Kauserud H."/>
        </authorList>
    </citation>
    <scope>NUCLEOTIDE SEQUENCE</scope>
    <source>
        <strain evidence="1">9144</strain>
    </source>
</reference>
<sequence length="374" mass="42087">MSAPKLEVPYEQIDMEALKPALVAMVQRQVEKWPGKFKSGATTAVQIRKVLMDPQHGFTKPSSSVETRNSSPLMDILTPSDQNPTNFNDSKDPIVKHVKLLIEDTRAYQKPIKISQDIFLTVFDQELCNPGEWRANLHELLEKLQSTNAALTGSVKLAIRDHEYPDHHIYFVKVQDDTPLEEAQTSPEFATIPATNCVEVFAEDPKFHLSGSQRNADAFDVTDPSAKPLEHARQRAALKNNTNPDVAWLMAEIKTLPGHPQFVEHCRKVQQNAGIVASWNFVSPVSSTYFKQLSHIAGRENKKIKKKTIQQALDVGSTTLAEAENATRILKRYGENGTEPAQAVIDRVHLTEDKPQGARVLYPFLVKWEKDHRN</sequence>
<organism evidence="1 2">
    <name type="scientific">Mycena pura</name>
    <dbReference type="NCBI Taxonomy" id="153505"/>
    <lineage>
        <taxon>Eukaryota</taxon>
        <taxon>Fungi</taxon>
        <taxon>Dikarya</taxon>
        <taxon>Basidiomycota</taxon>
        <taxon>Agaricomycotina</taxon>
        <taxon>Agaricomycetes</taxon>
        <taxon>Agaricomycetidae</taxon>
        <taxon>Agaricales</taxon>
        <taxon>Marasmiineae</taxon>
        <taxon>Mycenaceae</taxon>
        <taxon>Mycena</taxon>
    </lineage>
</organism>
<proteinExistence type="predicted"/>
<gene>
    <name evidence="1" type="ORF">GGX14DRAFT_656872</name>
</gene>
<dbReference type="AlphaFoldDB" id="A0AAD7E0K8"/>
<dbReference type="EMBL" id="JARJCW010000006">
    <property type="protein sequence ID" value="KAJ7223011.1"/>
    <property type="molecule type" value="Genomic_DNA"/>
</dbReference>
<evidence type="ECO:0000313" key="2">
    <source>
        <dbReference type="Proteomes" id="UP001219525"/>
    </source>
</evidence>
<evidence type="ECO:0000313" key="1">
    <source>
        <dbReference type="EMBL" id="KAJ7223011.1"/>
    </source>
</evidence>
<name>A0AAD7E0K8_9AGAR</name>
<dbReference type="Proteomes" id="UP001219525">
    <property type="component" value="Unassembled WGS sequence"/>
</dbReference>
<comment type="caution">
    <text evidence="1">The sequence shown here is derived from an EMBL/GenBank/DDBJ whole genome shotgun (WGS) entry which is preliminary data.</text>
</comment>
<accession>A0AAD7E0K8</accession>
<protein>
    <submittedName>
        <fullName evidence="1">Uncharacterized protein</fullName>
    </submittedName>
</protein>